<dbReference type="Gene3D" id="2.60.120.650">
    <property type="entry name" value="Cupin"/>
    <property type="match status" value="1"/>
</dbReference>
<dbReference type="PANTHER" id="PTHR12480">
    <property type="entry name" value="ARGININE DEMETHYLASE AND LYSYL-HYDROXYLASE JMJD"/>
    <property type="match status" value="1"/>
</dbReference>
<feature type="domain" description="JmjC" evidence="11">
    <location>
        <begin position="137"/>
        <end position="298"/>
    </location>
</feature>
<evidence type="ECO:0000256" key="7">
    <source>
        <dbReference type="ARBA" id="ARBA00067203"/>
    </source>
</evidence>
<evidence type="ECO:0000256" key="8">
    <source>
        <dbReference type="ARBA" id="ARBA00078704"/>
    </source>
</evidence>
<dbReference type="GO" id="GO:0140096">
    <property type="term" value="F:catalytic activity, acting on a protein"/>
    <property type="evidence" value="ECO:0007669"/>
    <property type="project" value="UniProtKB-ARBA"/>
</dbReference>
<dbReference type="Pfam" id="PF13621">
    <property type="entry name" value="Cupin_8"/>
    <property type="match status" value="1"/>
</dbReference>
<dbReference type="EMBL" id="GEBQ01021776">
    <property type="protein sequence ID" value="JAT18201.1"/>
    <property type="molecule type" value="Transcribed_RNA"/>
</dbReference>
<evidence type="ECO:0000313" key="12">
    <source>
        <dbReference type="EMBL" id="JAT12213.1"/>
    </source>
</evidence>
<name>A0A1B6KL98_9HEMI</name>
<dbReference type="FunFam" id="2.60.120.650:FF:000030">
    <property type="entry name" value="JmjC domain-containing protein 4"/>
    <property type="match status" value="1"/>
</dbReference>
<evidence type="ECO:0000256" key="4">
    <source>
        <dbReference type="ARBA" id="ARBA00023004"/>
    </source>
</evidence>
<dbReference type="InterPro" id="IPR003347">
    <property type="entry name" value="JmjC_dom"/>
</dbReference>
<comment type="cofactor">
    <cofactor evidence="1">
        <name>Fe(2+)</name>
        <dbReference type="ChEBI" id="CHEBI:29033"/>
    </cofactor>
</comment>
<evidence type="ECO:0000256" key="9">
    <source>
        <dbReference type="ARBA" id="ARBA00080747"/>
    </source>
</evidence>
<dbReference type="PANTHER" id="PTHR12480:SF6">
    <property type="entry name" value="2-OXOGLUTARATE AND IRON-DEPENDENT OXYGENASE JMJD4"/>
    <property type="match status" value="1"/>
</dbReference>
<dbReference type="SUPFAM" id="SSF51197">
    <property type="entry name" value="Clavaminate synthase-like"/>
    <property type="match status" value="1"/>
</dbReference>
<comment type="similarity">
    <text evidence="5">Belongs to the JMJD6 family.</text>
</comment>
<dbReference type="GO" id="GO:0043565">
    <property type="term" value="F:sequence-specific DNA binding"/>
    <property type="evidence" value="ECO:0007669"/>
    <property type="project" value="TreeGrafter"/>
</dbReference>
<organism evidence="12">
    <name type="scientific">Graphocephala atropunctata</name>
    <dbReference type="NCBI Taxonomy" id="36148"/>
    <lineage>
        <taxon>Eukaryota</taxon>
        <taxon>Metazoa</taxon>
        <taxon>Ecdysozoa</taxon>
        <taxon>Arthropoda</taxon>
        <taxon>Hexapoda</taxon>
        <taxon>Insecta</taxon>
        <taxon>Pterygota</taxon>
        <taxon>Neoptera</taxon>
        <taxon>Paraneoptera</taxon>
        <taxon>Hemiptera</taxon>
        <taxon>Auchenorrhyncha</taxon>
        <taxon>Membracoidea</taxon>
        <taxon>Cicadellidae</taxon>
        <taxon>Cicadellinae</taxon>
        <taxon>Cicadellini</taxon>
        <taxon>Graphocephala</taxon>
    </lineage>
</organism>
<dbReference type="GO" id="GO:0045905">
    <property type="term" value="P:positive regulation of translational termination"/>
    <property type="evidence" value="ECO:0007669"/>
    <property type="project" value="TreeGrafter"/>
</dbReference>
<dbReference type="GO" id="GO:0046872">
    <property type="term" value="F:metal ion binding"/>
    <property type="evidence" value="ECO:0007669"/>
    <property type="project" value="UniProtKB-KW"/>
</dbReference>
<dbReference type="GO" id="GO:0016706">
    <property type="term" value="F:2-oxoglutarate-dependent dioxygenase activity"/>
    <property type="evidence" value="ECO:0007669"/>
    <property type="project" value="UniProtKB-ARBA"/>
</dbReference>
<keyword evidence="2" id="KW-0479">Metal-binding</keyword>
<dbReference type="InterPro" id="IPR041667">
    <property type="entry name" value="Cupin_8"/>
</dbReference>
<dbReference type="PROSITE" id="PS51184">
    <property type="entry name" value="JMJC"/>
    <property type="match status" value="1"/>
</dbReference>
<dbReference type="GO" id="GO:0005634">
    <property type="term" value="C:nucleus"/>
    <property type="evidence" value="ECO:0007669"/>
    <property type="project" value="TreeGrafter"/>
</dbReference>
<dbReference type="AlphaFoldDB" id="A0A1B6KL98"/>
<dbReference type="EMBL" id="GEBQ01027764">
    <property type="protein sequence ID" value="JAT12213.1"/>
    <property type="molecule type" value="Transcribed_RNA"/>
</dbReference>
<comment type="catalytic activity">
    <reaction evidence="6">
        <text>L-lysyl-[protein] + 2-oxoglutarate + O2 = 4-hydroxy-L-lysyl-[protein] + succinate + CO2</text>
        <dbReference type="Rhea" id="RHEA:57156"/>
        <dbReference type="Rhea" id="RHEA-COMP:9752"/>
        <dbReference type="Rhea" id="RHEA-COMP:15084"/>
        <dbReference type="ChEBI" id="CHEBI:15379"/>
        <dbReference type="ChEBI" id="CHEBI:16526"/>
        <dbReference type="ChEBI" id="CHEBI:16810"/>
        <dbReference type="ChEBI" id="CHEBI:29969"/>
        <dbReference type="ChEBI" id="CHEBI:30031"/>
        <dbReference type="ChEBI" id="CHEBI:141495"/>
    </reaction>
</comment>
<evidence type="ECO:0000256" key="6">
    <source>
        <dbReference type="ARBA" id="ARBA00047762"/>
    </source>
</evidence>
<evidence type="ECO:0000256" key="1">
    <source>
        <dbReference type="ARBA" id="ARBA00001954"/>
    </source>
</evidence>
<dbReference type="InterPro" id="IPR050910">
    <property type="entry name" value="JMJD6_ArgDemeth/LysHydrox"/>
</dbReference>
<evidence type="ECO:0000259" key="11">
    <source>
        <dbReference type="PROSITE" id="PS51184"/>
    </source>
</evidence>
<evidence type="ECO:0000313" key="13">
    <source>
        <dbReference type="EMBL" id="JAT18201.1"/>
    </source>
</evidence>
<gene>
    <name evidence="13" type="ORF">g.41906</name>
    <name evidence="12" type="ORF">g.41908</name>
</gene>
<evidence type="ECO:0000256" key="3">
    <source>
        <dbReference type="ARBA" id="ARBA00023002"/>
    </source>
</evidence>
<evidence type="ECO:0000256" key="2">
    <source>
        <dbReference type="ARBA" id="ARBA00022723"/>
    </source>
</evidence>
<protein>
    <recommendedName>
        <fullName evidence="7">2-oxoglutarate and iron-dependent oxygenase JMJD4</fullName>
    </recommendedName>
    <alternativeName>
        <fullName evidence="8">JmjC domain-containing protein 4</fullName>
    </alternativeName>
    <alternativeName>
        <fullName evidence="10">Jumonji domain-containing protein 4</fullName>
    </alternativeName>
    <alternativeName>
        <fullName evidence="9">Lysyl-hydroxylase JMJD4</fullName>
    </alternativeName>
</protein>
<dbReference type="GO" id="GO:0005737">
    <property type="term" value="C:cytoplasm"/>
    <property type="evidence" value="ECO:0007669"/>
    <property type="project" value="TreeGrafter"/>
</dbReference>
<keyword evidence="4" id="KW-0408">Iron</keyword>
<accession>A0A1B6KL98</accession>
<dbReference type="SMART" id="SM00558">
    <property type="entry name" value="JmjC"/>
    <property type="match status" value="1"/>
</dbReference>
<evidence type="ECO:0000256" key="5">
    <source>
        <dbReference type="ARBA" id="ARBA00038068"/>
    </source>
</evidence>
<keyword evidence="3" id="KW-0560">Oxidoreductase</keyword>
<reference evidence="12" key="1">
    <citation type="submission" date="2015-11" db="EMBL/GenBank/DDBJ databases">
        <title>De novo transcriptome assembly of four potential Pierce s Disease insect vectors from Arizona vineyards.</title>
        <authorList>
            <person name="Tassone E.E."/>
        </authorList>
    </citation>
    <scope>NUCLEOTIDE SEQUENCE</scope>
</reference>
<sequence>MEILDLPNHTFFSNLGTDCNSDQYKIPYFNHHLIENLSYNTFFSENAFKNVPCVIHSVTDLWECQQWIAHNKPNFDYLIEHFGDVSVPVADCGDRYYNAQKKEEQTLKQYLNYWKKYLCSNYSSEMPCLYLKDWHFTRDFPEKNIYRVPSVFASDWLNEYFTSREDVQDDYRFIYMGPKGSWTPFHADVFSSFSWSVNLCGQKRWLLYPPGQEKNLTDKHNNLAYDVEDPSLNDKDKFENYDKVGTRLEIIQNPGEAIFVPSGWHHQVWNLDDTISINHNWVNGCNIWNMWMSLRNNLAAVKAEISDCQDMEGWEEHCQIMLNAAFGLDYKLFCSFLMYIVQTRLTHLQENTHLKVYGNWYMGTNHLKFDIKQAKSILMKLISDADFNQLNYFVTVENEIGVLMEEIDTAMDRK</sequence>
<evidence type="ECO:0000256" key="10">
    <source>
        <dbReference type="ARBA" id="ARBA00082904"/>
    </source>
</evidence>
<proteinExistence type="inferred from homology"/>